<dbReference type="AlphaFoldDB" id="A0A183DBP9"/>
<evidence type="ECO:0000313" key="5">
    <source>
        <dbReference type="WBParaSite" id="GPUH_0000614801-mRNA-1"/>
    </source>
</evidence>
<proteinExistence type="predicted"/>
<evidence type="ECO:0000256" key="1">
    <source>
        <dbReference type="SAM" id="Coils"/>
    </source>
</evidence>
<feature type="region of interest" description="Disordered" evidence="2">
    <location>
        <begin position="163"/>
        <end position="186"/>
    </location>
</feature>
<evidence type="ECO:0000313" key="4">
    <source>
        <dbReference type="Proteomes" id="UP000271098"/>
    </source>
</evidence>
<evidence type="ECO:0000256" key="2">
    <source>
        <dbReference type="SAM" id="MobiDB-lite"/>
    </source>
</evidence>
<feature type="region of interest" description="Disordered" evidence="2">
    <location>
        <begin position="1"/>
        <end position="24"/>
    </location>
</feature>
<gene>
    <name evidence="3" type="ORF">GPUH_LOCUS6141</name>
</gene>
<keyword evidence="1" id="KW-0175">Coiled coil</keyword>
<organism evidence="5">
    <name type="scientific">Gongylonema pulchrum</name>
    <dbReference type="NCBI Taxonomy" id="637853"/>
    <lineage>
        <taxon>Eukaryota</taxon>
        <taxon>Metazoa</taxon>
        <taxon>Ecdysozoa</taxon>
        <taxon>Nematoda</taxon>
        <taxon>Chromadorea</taxon>
        <taxon>Rhabditida</taxon>
        <taxon>Spirurina</taxon>
        <taxon>Spiruromorpha</taxon>
        <taxon>Spiruroidea</taxon>
        <taxon>Gongylonematidae</taxon>
        <taxon>Gongylonema</taxon>
    </lineage>
</organism>
<feature type="coiled-coil region" evidence="1">
    <location>
        <begin position="46"/>
        <end position="73"/>
    </location>
</feature>
<evidence type="ECO:0000313" key="3">
    <source>
        <dbReference type="EMBL" id="VDK53558.1"/>
    </source>
</evidence>
<reference evidence="5" key="1">
    <citation type="submission" date="2016-06" db="UniProtKB">
        <authorList>
            <consortium name="WormBaseParasite"/>
        </authorList>
    </citation>
    <scope>IDENTIFICATION</scope>
</reference>
<dbReference type="Proteomes" id="UP000271098">
    <property type="component" value="Unassembled WGS sequence"/>
</dbReference>
<protein>
    <submittedName>
        <fullName evidence="5">Protein FAR1-RELATED SEQUENCE</fullName>
    </submittedName>
</protein>
<name>A0A183DBP9_9BILA</name>
<dbReference type="OrthoDB" id="10072614at2759"/>
<reference evidence="3 4" key="2">
    <citation type="submission" date="2018-11" db="EMBL/GenBank/DDBJ databases">
        <authorList>
            <consortium name="Pathogen Informatics"/>
        </authorList>
    </citation>
    <scope>NUCLEOTIDE SEQUENCE [LARGE SCALE GENOMIC DNA]</scope>
</reference>
<dbReference type="WBParaSite" id="GPUH_0000614801-mRNA-1">
    <property type="protein sequence ID" value="GPUH_0000614801-mRNA-1"/>
    <property type="gene ID" value="GPUH_0000614801"/>
</dbReference>
<accession>A0A183DBP9</accession>
<keyword evidence="4" id="KW-1185">Reference proteome</keyword>
<sequence length="186" mass="21297">MKEEVQKSIGGEPPDFTNLPDTKETEEQCKTLTLRIMVARQSGLNSVISEEALNALESAYEQLRKNYVDAKKIVLCRPPFCSCGYDHDADNDNDYDDDDLVRTNLGKFFRKMKERIKLRKATFLEVRNNTTKHLCDVYSCLMSVRNFKGKLLVNHDEKTISITAQTQHGQDANRGHRKGANVQDLR</sequence>
<dbReference type="EMBL" id="UYRT01013971">
    <property type="protein sequence ID" value="VDK53558.1"/>
    <property type="molecule type" value="Genomic_DNA"/>
</dbReference>